<evidence type="ECO:0000313" key="3">
    <source>
        <dbReference type="Proteomes" id="UP000198625"/>
    </source>
</evidence>
<dbReference type="SMART" id="SM00463">
    <property type="entry name" value="SMR"/>
    <property type="match status" value="1"/>
</dbReference>
<dbReference type="RefSeq" id="WP_091728889.1">
    <property type="nucleotide sequence ID" value="NZ_FNQE01000012.1"/>
</dbReference>
<name>A0A1H3P101_9FIRM</name>
<reference evidence="2 3" key="1">
    <citation type="submission" date="2016-10" db="EMBL/GenBank/DDBJ databases">
        <authorList>
            <person name="de Groot N.N."/>
        </authorList>
    </citation>
    <scope>NUCLEOTIDE SEQUENCE [LARGE SCALE GENOMIC DNA]</scope>
    <source>
        <strain evidence="2 3">DSM 21650</strain>
    </source>
</reference>
<dbReference type="AlphaFoldDB" id="A0A1H3P101"/>
<protein>
    <submittedName>
        <fullName evidence="2">Smr domain-containing protein</fullName>
    </submittedName>
</protein>
<feature type="domain" description="Smr" evidence="1">
    <location>
        <begin position="10"/>
        <end position="83"/>
    </location>
</feature>
<dbReference type="Pfam" id="PF01713">
    <property type="entry name" value="Smr"/>
    <property type="match status" value="1"/>
</dbReference>
<dbReference type="EMBL" id="FNQE01000012">
    <property type="protein sequence ID" value="SDY94720.1"/>
    <property type="molecule type" value="Genomic_DNA"/>
</dbReference>
<proteinExistence type="predicted"/>
<dbReference type="STRING" id="415015.SAMN05660462_01322"/>
<dbReference type="InterPro" id="IPR036063">
    <property type="entry name" value="Smr_dom_sf"/>
</dbReference>
<evidence type="ECO:0000313" key="2">
    <source>
        <dbReference type="EMBL" id="SDY94720.1"/>
    </source>
</evidence>
<dbReference type="OrthoDB" id="9810960at2"/>
<sequence length="93" mass="10903">MRAYFVSKEHVELDLHGMTVEEAKRYLELSIVLTLDNVDEIVVIHGYRGGDALRNFVQNDFESEYVSRKYLWLNPGVTSFIIKRNIRENLKEA</sequence>
<gene>
    <name evidence="2" type="ORF">SAMN05660462_01322</name>
</gene>
<keyword evidence="3" id="KW-1185">Reference proteome</keyword>
<dbReference type="Proteomes" id="UP000198625">
    <property type="component" value="Unassembled WGS sequence"/>
</dbReference>
<dbReference type="InterPro" id="IPR002625">
    <property type="entry name" value="Smr_dom"/>
</dbReference>
<organism evidence="2 3">
    <name type="scientific">Proteiniborus ethanoligenes</name>
    <dbReference type="NCBI Taxonomy" id="415015"/>
    <lineage>
        <taxon>Bacteria</taxon>
        <taxon>Bacillati</taxon>
        <taxon>Bacillota</taxon>
        <taxon>Clostridia</taxon>
        <taxon>Eubacteriales</taxon>
        <taxon>Proteiniborus</taxon>
    </lineage>
</organism>
<dbReference type="Gene3D" id="3.30.1370.110">
    <property type="match status" value="1"/>
</dbReference>
<evidence type="ECO:0000259" key="1">
    <source>
        <dbReference type="SMART" id="SM00463"/>
    </source>
</evidence>
<dbReference type="SUPFAM" id="SSF160443">
    <property type="entry name" value="SMR domain-like"/>
    <property type="match status" value="1"/>
</dbReference>
<accession>A0A1H3P101</accession>